<feature type="transmembrane region" description="Helical" evidence="1">
    <location>
        <begin position="79"/>
        <end position="101"/>
    </location>
</feature>
<gene>
    <name evidence="2" type="ORF">ACFFVI_10895</name>
</gene>
<name>A0ABV5LTQ7_9ACTN</name>
<feature type="transmembrane region" description="Helical" evidence="1">
    <location>
        <begin position="252"/>
        <end position="270"/>
    </location>
</feature>
<dbReference type="EMBL" id="JBHMDM010000005">
    <property type="protein sequence ID" value="MFB9377478.1"/>
    <property type="molecule type" value="Genomic_DNA"/>
</dbReference>
<sequence length="275" mass="28118">MSVLEKDARPRYVPTQRRTTFAGLLRSEWIKFTSVRSLTLTTAVAAVLVVGLGVLLSWGVGSQLGSIPEGAPAPDTLSISMAGAQMATLVLAAVGVIVVAGEYSTGMVRTSFAIAPARLPVVAAKAIVLALVVTVVGAVSVLLAFLGGQAILDSYGAGHSLTDDGVVAALAGTVGSLVGCALAGMGLGLILRNTAGAICTVLAAIFVVPLVLMLVPESWGGDTIREYWFSNAMTNAQSLVEQSGYLPAGEGVLVFAVWVLALLGIGSVLVKRRDV</sequence>
<feature type="transmembrane region" description="Helical" evidence="1">
    <location>
        <begin position="166"/>
        <end position="190"/>
    </location>
</feature>
<organism evidence="2 3">
    <name type="scientific">Kineococcus gynurae</name>
    <dbReference type="NCBI Taxonomy" id="452979"/>
    <lineage>
        <taxon>Bacteria</taxon>
        <taxon>Bacillati</taxon>
        <taxon>Actinomycetota</taxon>
        <taxon>Actinomycetes</taxon>
        <taxon>Kineosporiales</taxon>
        <taxon>Kineosporiaceae</taxon>
        <taxon>Kineococcus</taxon>
    </lineage>
</organism>
<feature type="transmembrane region" description="Helical" evidence="1">
    <location>
        <begin position="38"/>
        <end position="59"/>
    </location>
</feature>
<feature type="transmembrane region" description="Helical" evidence="1">
    <location>
        <begin position="122"/>
        <end position="146"/>
    </location>
</feature>
<protein>
    <submittedName>
        <fullName evidence="2">ABC transporter permease subunit</fullName>
    </submittedName>
</protein>
<accession>A0ABV5LTQ7</accession>
<reference evidence="2 3" key="1">
    <citation type="submission" date="2024-09" db="EMBL/GenBank/DDBJ databases">
        <authorList>
            <person name="Sun Q."/>
            <person name="Mori K."/>
        </authorList>
    </citation>
    <scope>NUCLEOTIDE SEQUENCE [LARGE SCALE GENOMIC DNA]</scope>
    <source>
        <strain evidence="2 3">TISTR 1856</strain>
    </source>
</reference>
<evidence type="ECO:0000313" key="2">
    <source>
        <dbReference type="EMBL" id="MFB9377478.1"/>
    </source>
</evidence>
<comment type="caution">
    <text evidence="2">The sequence shown here is derived from an EMBL/GenBank/DDBJ whole genome shotgun (WGS) entry which is preliminary data.</text>
</comment>
<keyword evidence="3" id="KW-1185">Reference proteome</keyword>
<proteinExistence type="predicted"/>
<dbReference type="RefSeq" id="WP_380139040.1">
    <property type="nucleotide sequence ID" value="NZ_JBHLUI010000010.1"/>
</dbReference>
<keyword evidence="1" id="KW-0472">Membrane</keyword>
<dbReference type="Proteomes" id="UP001589748">
    <property type="component" value="Unassembled WGS sequence"/>
</dbReference>
<evidence type="ECO:0000313" key="3">
    <source>
        <dbReference type="Proteomes" id="UP001589748"/>
    </source>
</evidence>
<feature type="transmembrane region" description="Helical" evidence="1">
    <location>
        <begin position="197"/>
        <end position="215"/>
    </location>
</feature>
<keyword evidence="1" id="KW-1133">Transmembrane helix</keyword>
<keyword evidence="1" id="KW-0812">Transmembrane</keyword>
<evidence type="ECO:0000256" key="1">
    <source>
        <dbReference type="SAM" id="Phobius"/>
    </source>
</evidence>